<comment type="caution">
    <text evidence="2">The sequence shown here is derived from an EMBL/GenBank/DDBJ whole genome shotgun (WGS) entry which is preliminary data.</text>
</comment>
<sequence length="390" mass="46189">MNILFIYPRMFHPHRGGIERVSDLLCRELIKRKHKVLFLHNICDESLEDYPYPAPIYFFPFSVQEVEKNAPFYRNFLIEHHVDIVINQDIMAYHALCRFSKDISGVKAISVLHLSPLNMYDHLFDLTMRLRNKSWIEKVKRIARVIKIPKIKSDYWQNLKVCYDDCFLYTDLFCLLSSKFIPELKRIHPGDMERVVAIGNPNTYTTQTFIETKKKQLLYVGRIEWYQKRVDRLIDIWRYLYQDFPDWELVIVGDGPTRKELEQKSSKMERVVFAGYQNPDSFYRDASILCMTSDFEGWGMVLTEAMTFGTIPVAFNSFAAITDIIEDGQTGVLVPPFSCKQFARKLGVLMKDEELRREMSKHCMEHVKRFDIQNVVDEWEKVFDRLKNNQ</sequence>
<organism evidence="2 3">
    <name type="scientific">Bacteroides uniformis</name>
    <dbReference type="NCBI Taxonomy" id="820"/>
    <lineage>
        <taxon>Bacteria</taxon>
        <taxon>Pseudomonadati</taxon>
        <taxon>Bacteroidota</taxon>
        <taxon>Bacteroidia</taxon>
        <taxon>Bacteroidales</taxon>
        <taxon>Bacteroidaceae</taxon>
        <taxon>Bacteroides</taxon>
    </lineage>
</organism>
<accession>A0A412JHG2</accession>
<reference evidence="2 3" key="1">
    <citation type="submission" date="2018-08" db="EMBL/GenBank/DDBJ databases">
        <title>A genome reference for cultivated species of the human gut microbiota.</title>
        <authorList>
            <person name="Zou Y."/>
            <person name="Xue W."/>
            <person name="Luo G."/>
        </authorList>
    </citation>
    <scope>NUCLEOTIDE SEQUENCE [LARGE SCALE GENOMIC DNA]</scope>
    <source>
        <strain evidence="2 3">AF21-53</strain>
    </source>
</reference>
<dbReference type="AlphaFoldDB" id="A0A412JHG2"/>
<dbReference type="PANTHER" id="PTHR45947:SF3">
    <property type="entry name" value="SULFOQUINOVOSYL TRANSFERASE SQD2"/>
    <property type="match status" value="1"/>
</dbReference>
<dbReference type="Pfam" id="PF00534">
    <property type="entry name" value="Glycos_transf_1"/>
    <property type="match status" value="1"/>
</dbReference>
<dbReference type="Proteomes" id="UP000285283">
    <property type="component" value="Unassembled WGS sequence"/>
</dbReference>
<feature type="domain" description="Glycosyl transferase family 1" evidence="1">
    <location>
        <begin position="207"/>
        <end position="361"/>
    </location>
</feature>
<dbReference type="Gene3D" id="3.40.50.2000">
    <property type="entry name" value="Glycogen Phosphorylase B"/>
    <property type="match status" value="2"/>
</dbReference>
<dbReference type="InterPro" id="IPR001296">
    <property type="entry name" value="Glyco_trans_1"/>
</dbReference>
<dbReference type="SUPFAM" id="SSF53756">
    <property type="entry name" value="UDP-Glycosyltransferase/glycogen phosphorylase"/>
    <property type="match status" value="1"/>
</dbReference>
<protein>
    <submittedName>
        <fullName evidence="2">Glycosyltransferase family 4 protein</fullName>
    </submittedName>
</protein>
<proteinExistence type="predicted"/>
<evidence type="ECO:0000313" key="3">
    <source>
        <dbReference type="Proteomes" id="UP000285283"/>
    </source>
</evidence>
<dbReference type="EMBL" id="QRVP01000020">
    <property type="protein sequence ID" value="RGS51855.1"/>
    <property type="molecule type" value="Genomic_DNA"/>
</dbReference>
<keyword evidence="2" id="KW-0808">Transferase</keyword>
<evidence type="ECO:0000313" key="2">
    <source>
        <dbReference type="EMBL" id="RGS51855.1"/>
    </source>
</evidence>
<dbReference type="PANTHER" id="PTHR45947">
    <property type="entry name" value="SULFOQUINOVOSYL TRANSFERASE SQD2"/>
    <property type="match status" value="1"/>
</dbReference>
<name>A0A412JHG2_BACUN</name>
<gene>
    <name evidence="2" type="ORF">DWX87_16815</name>
</gene>
<dbReference type="InterPro" id="IPR050194">
    <property type="entry name" value="Glycosyltransferase_grp1"/>
</dbReference>
<evidence type="ECO:0000259" key="1">
    <source>
        <dbReference type="Pfam" id="PF00534"/>
    </source>
</evidence>
<dbReference type="GO" id="GO:0016757">
    <property type="term" value="F:glycosyltransferase activity"/>
    <property type="evidence" value="ECO:0007669"/>
    <property type="project" value="InterPro"/>
</dbReference>